<gene>
    <name evidence="1" type="ORF">BDM02DRAFT_3271066</name>
</gene>
<dbReference type="EMBL" id="MU118062">
    <property type="protein sequence ID" value="KAF9646288.1"/>
    <property type="molecule type" value="Genomic_DNA"/>
</dbReference>
<feature type="non-terminal residue" evidence="1">
    <location>
        <position position="315"/>
    </location>
</feature>
<organism evidence="1 2">
    <name type="scientific">Thelephora ganbajun</name>
    <name type="common">Ganba fungus</name>
    <dbReference type="NCBI Taxonomy" id="370292"/>
    <lineage>
        <taxon>Eukaryota</taxon>
        <taxon>Fungi</taxon>
        <taxon>Dikarya</taxon>
        <taxon>Basidiomycota</taxon>
        <taxon>Agaricomycotina</taxon>
        <taxon>Agaricomycetes</taxon>
        <taxon>Thelephorales</taxon>
        <taxon>Thelephoraceae</taxon>
        <taxon>Thelephora</taxon>
    </lineage>
</organism>
<protein>
    <submittedName>
        <fullName evidence="1">Uncharacterized protein</fullName>
    </submittedName>
</protein>
<evidence type="ECO:0000313" key="1">
    <source>
        <dbReference type="EMBL" id="KAF9646288.1"/>
    </source>
</evidence>
<accession>A0ACB6Z9L3</accession>
<dbReference type="Proteomes" id="UP000886501">
    <property type="component" value="Unassembled WGS sequence"/>
</dbReference>
<keyword evidence="2" id="KW-1185">Reference proteome</keyword>
<comment type="caution">
    <text evidence="1">The sequence shown here is derived from an EMBL/GenBank/DDBJ whole genome shotgun (WGS) entry which is preliminary data.</text>
</comment>
<evidence type="ECO:0000313" key="2">
    <source>
        <dbReference type="Proteomes" id="UP000886501"/>
    </source>
</evidence>
<proteinExistence type="predicted"/>
<name>A0ACB6Z9L3_THEGA</name>
<sequence>MSWDPPTPLSTPPARMSGESRFPHRVGSASRAQTNNANIAHPHPYPPRDLSFLGPLPSSCDQAIQDLNPWNRSAQDCFPSQLLQGPGQVGPSPSSPPDRPPPPVSHKRKRTTSSDSAAEGGYGPIPDSLDQQTDGSTLDSSPAIKFTGRKSTAYEIWAFTRAVKTDEVVPAKQWLDDYNDHLTRRPDTLFVGCKFCTQFGNTNGTKAWKVFKNGPQTSPTSTLRCHFKNEHRNIWESESRRLNIPQKSQKRQVLSSNREPFTREGLVMRLQSFIVGDGQSIDVIENPHFRELLLYLGQGRVTDDDIPRTLPQTQK</sequence>
<reference evidence="1" key="2">
    <citation type="journal article" date="2020" name="Nat. Commun.">
        <title>Large-scale genome sequencing of mycorrhizal fungi provides insights into the early evolution of symbiotic traits.</title>
        <authorList>
            <person name="Miyauchi S."/>
            <person name="Kiss E."/>
            <person name="Kuo A."/>
            <person name="Drula E."/>
            <person name="Kohler A."/>
            <person name="Sanchez-Garcia M."/>
            <person name="Morin E."/>
            <person name="Andreopoulos B."/>
            <person name="Barry K.W."/>
            <person name="Bonito G."/>
            <person name="Buee M."/>
            <person name="Carver A."/>
            <person name="Chen C."/>
            <person name="Cichocki N."/>
            <person name="Clum A."/>
            <person name="Culley D."/>
            <person name="Crous P.W."/>
            <person name="Fauchery L."/>
            <person name="Girlanda M."/>
            <person name="Hayes R.D."/>
            <person name="Keri Z."/>
            <person name="LaButti K."/>
            <person name="Lipzen A."/>
            <person name="Lombard V."/>
            <person name="Magnuson J."/>
            <person name="Maillard F."/>
            <person name="Murat C."/>
            <person name="Nolan M."/>
            <person name="Ohm R.A."/>
            <person name="Pangilinan J."/>
            <person name="Pereira M.F."/>
            <person name="Perotto S."/>
            <person name="Peter M."/>
            <person name="Pfister S."/>
            <person name="Riley R."/>
            <person name="Sitrit Y."/>
            <person name="Stielow J.B."/>
            <person name="Szollosi G."/>
            <person name="Zifcakova L."/>
            <person name="Stursova M."/>
            <person name="Spatafora J.W."/>
            <person name="Tedersoo L."/>
            <person name="Vaario L.M."/>
            <person name="Yamada A."/>
            <person name="Yan M."/>
            <person name="Wang P."/>
            <person name="Xu J."/>
            <person name="Bruns T."/>
            <person name="Baldrian P."/>
            <person name="Vilgalys R."/>
            <person name="Dunand C."/>
            <person name="Henrissat B."/>
            <person name="Grigoriev I.V."/>
            <person name="Hibbett D."/>
            <person name="Nagy L.G."/>
            <person name="Martin F.M."/>
        </authorList>
    </citation>
    <scope>NUCLEOTIDE SEQUENCE</scope>
    <source>
        <strain evidence="1">P2</strain>
    </source>
</reference>
<reference evidence="1" key="1">
    <citation type="submission" date="2019-10" db="EMBL/GenBank/DDBJ databases">
        <authorList>
            <consortium name="DOE Joint Genome Institute"/>
            <person name="Kuo A."/>
            <person name="Miyauchi S."/>
            <person name="Kiss E."/>
            <person name="Drula E."/>
            <person name="Kohler A."/>
            <person name="Sanchez-Garcia M."/>
            <person name="Andreopoulos B."/>
            <person name="Barry K.W."/>
            <person name="Bonito G."/>
            <person name="Buee M."/>
            <person name="Carver A."/>
            <person name="Chen C."/>
            <person name="Cichocki N."/>
            <person name="Clum A."/>
            <person name="Culley D."/>
            <person name="Crous P.W."/>
            <person name="Fauchery L."/>
            <person name="Girlanda M."/>
            <person name="Hayes R."/>
            <person name="Keri Z."/>
            <person name="Labutti K."/>
            <person name="Lipzen A."/>
            <person name="Lombard V."/>
            <person name="Magnuson J."/>
            <person name="Maillard F."/>
            <person name="Morin E."/>
            <person name="Murat C."/>
            <person name="Nolan M."/>
            <person name="Ohm R."/>
            <person name="Pangilinan J."/>
            <person name="Pereira M."/>
            <person name="Perotto S."/>
            <person name="Peter M."/>
            <person name="Riley R."/>
            <person name="Sitrit Y."/>
            <person name="Stielow B."/>
            <person name="Szollosi G."/>
            <person name="Zifcakova L."/>
            <person name="Stursova M."/>
            <person name="Spatafora J.W."/>
            <person name="Tedersoo L."/>
            <person name="Vaario L.-M."/>
            <person name="Yamada A."/>
            <person name="Yan M."/>
            <person name="Wang P."/>
            <person name="Xu J."/>
            <person name="Bruns T."/>
            <person name="Baldrian P."/>
            <person name="Vilgalys R."/>
            <person name="Henrissat B."/>
            <person name="Grigoriev I.V."/>
            <person name="Hibbett D."/>
            <person name="Nagy L.G."/>
            <person name="Martin F.M."/>
        </authorList>
    </citation>
    <scope>NUCLEOTIDE SEQUENCE</scope>
    <source>
        <strain evidence="1">P2</strain>
    </source>
</reference>